<dbReference type="InterPro" id="IPR048365">
    <property type="entry name" value="TNP-like_RNaseH_N"/>
</dbReference>
<proteinExistence type="predicted"/>
<protein>
    <recommendedName>
        <fullName evidence="8">DNA transposase THAP9</fullName>
    </recommendedName>
</protein>
<dbReference type="Pfam" id="PF21788">
    <property type="entry name" value="TNP-like_GBD"/>
    <property type="match status" value="1"/>
</dbReference>
<dbReference type="InterPro" id="IPR048367">
    <property type="entry name" value="TNP-like_RNaseH_C"/>
</dbReference>
<gene>
    <name evidence="6" type="ORF">LARSCL_LOCUS3916</name>
</gene>
<evidence type="ECO:0000259" key="4">
    <source>
        <dbReference type="Pfam" id="PF21788"/>
    </source>
</evidence>
<sequence>MNLHQVFLQVVLKKKGKKRKYFLGDFEEEDMESPSKARRILELANQQQNVKSATIKRLKRENFRLTKKVASLQSLLQDIQNKLLITESAKSILEVSIQGTPAELLLSRLKKPGSKQEYPAELRAFALTLHFYSSKAYDYVRKNFQTCLPHPSTLRKWYQSIDGSPGFTDAALSALKMKVSEATKLNKTVICALIVDEMSIKKHIDWNKDKFIGYVDFGTGLDDDQLPVATEAYTFMLNCVNGHWKIPIGYFLINGLTAQERANIIQECLKIVHETGIEVVTLTLDGTSTNLSTIQYLGGSINASNLVYSFKHPISDNDIHVILEPCHMIKLVRNTLASKGSIFDGQGRMIKWEYIESLHKFQQEEGLLAATKVRTRHIQWKREMKVKLATQVLSASVADALLYLEKDANLPEFRGCEATVEFIQCLCFNNLFDVMNSHNLLAKGLKGPMQSTNVEQILKFFAYAEVYIKNLRISSNGPLIIESNRKTGFLGFLTCIASVKSLYTFLIEQKSLKFLLTYKFSQDHLEMFFSAIRSRRGFNNNPTAKQFSAAYIRLLSRHQITSSINTNCLPLDKTNILNVTSAINHYILGINKFLHFNIVNEENAEESPIDLSQFRKLNIYIEDVVTYIAGFVVRKIKKSLSCKMCDFELTYDAKLSNLLIRKNRGGLIKPGGGVVHLCRVAEKTFRIFQSEDKLRNGHIMQILITHALKSMSSSTFYILNDHILNQEAIENHKALLIKSVLFEYFK</sequence>
<dbReference type="InterPro" id="IPR048366">
    <property type="entry name" value="TNP-like_GBD"/>
</dbReference>
<keyword evidence="1" id="KW-0175">Coiled coil</keyword>
<feature type="domain" description="Transposable element P transposase-like RNase H C-terminal" evidence="5">
    <location>
        <begin position="518"/>
        <end position="551"/>
    </location>
</feature>
<comment type="caution">
    <text evidence="6">The sequence shown here is derived from an EMBL/GenBank/DDBJ whole genome shotgun (WGS) entry which is preliminary data.</text>
</comment>
<evidence type="ECO:0000256" key="1">
    <source>
        <dbReference type="SAM" id="Coils"/>
    </source>
</evidence>
<dbReference type="PANTHER" id="PTHR47577:SF2">
    <property type="entry name" value="THAP DOMAIN CONTAINING 9"/>
    <property type="match status" value="1"/>
</dbReference>
<evidence type="ECO:0008006" key="8">
    <source>
        <dbReference type="Google" id="ProtNLM"/>
    </source>
</evidence>
<evidence type="ECO:0000313" key="6">
    <source>
        <dbReference type="EMBL" id="CAL1267949.1"/>
    </source>
</evidence>
<accession>A0AAV1Z8E6</accession>
<evidence type="ECO:0000259" key="2">
    <source>
        <dbReference type="Pfam" id="PF12017"/>
    </source>
</evidence>
<evidence type="ECO:0000313" key="7">
    <source>
        <dbReference type="Proteomes" id="UP001497382"/>
    </source>
</evidence>
<dbReference type="Proteomes" id="UP001497382">
    <property type="component" value="Unassembled WGS sequence"/>
</dbReference>
<dbReference type="PANTHER" id="PTHR47577">
    <property type="entry name" value="THAP DOMAIN-CONTAINING PROTEIN 6"/>
    <property type="match status" value="1"/>
</dbReference>
<name>A0AAV1Z8E6_9ARAC</name>
<organism evidence="6 7">
    <name type="scientific">Larinioides sclopetarius</name>
    <dbReference type="NCBI Taxonomy" id="280406"/>
    <lineage>
        <taxon>Eukaryota</taxon>
        <taxon>Metazoa</taxon>
        <taxon>Ecdysozoa</taxon>
        <taxon>Arthropoda</taxon>
        <taxon>Chelicerata</taxon>
        <taxon>Arachnida</taxon>
        <taxon>Araneae</taxon>
        <taxon>Araneomorphae</taxon>
        <taxon>Entelegynae</taxon>
        <taxon>Araneoidea</taxon>
        <taxon>Araneidae</taxon>
        <taxon>Larinioides</taxon>
    </lineage>
</organism>
<dbReference type="Pfam" id="PF21789">
    <property type="entry name" value="TNP-like_RNaseH_C"/>
    <property type="match status" value="1"/>
</dbReference>
<reference evidence="6 7" key="1">
    <citation type="submission" date="2024-04" db="EMBL/GenBank/DDBJ databases">
        <authorList>
            <person name="Rising A."/>
            <person name="Reimegard J."/>
            <person name="Sonavane S."/>
            <person name="Akerstrom W."/>
            <person name="Nylinder S."/>
            <person name="Hedman E."/>
            <person name="Kallberg Y."/>
        </authorList>
    </citation>
    <scope>NUCLEOTIDE SEQUENCE [LARGE SCALE GENOMIC DNA]</scope>
</reference>
<feature type="domain" description="Transposable element P transposase-like GTP-binding insertion" evidence="4">
    <location>
        <begin position="326"/>
        <end position="448"/>
    </location>
</feature>
<evidence type="ECO:0000259" key="5">
    <source>
        <dbReference type="Pfam" id="PF21789"/>
    </source>
</evidence>
<dbReference type="Pfam" id="PF21787">
    <property type="entry name" value="TNP-like_RNaseH_N"/>
    <property type="match status" value="1"/>
</dbReference>
<evidence type="ECO:0000259" key="3">
    <source>
        <dbReference type="Pfam" id="PF21787"/>
    </source>
</evidence>
<dbReference type="Pfam" id="PF12017">
    <property type="entry name" value="Tnp_P_element"/>
    <property type="match status" value="1"/>
</dbReference>
<dbReference type="InterPro" id="IPR021896">
    <property type="entry name" value="THAP9-like_HTH"/>
</dbReference>
<feature type="domain" description="Transposable element P transposase-like RNase H" evidence="3">
    <location>
        <begin position="164"/>
        <end position="298"/>
    </location>
</feature>
<feature type="domain" description="THAP9-like helix-turn-helix" evidence="2">
    <location>
        <begin position="80"/>
        <end position="157"/>
    </location>
</feature>
<dbReference type="AlphaFoldDB" id="A0AAV1Z8E6"/>
<keyword evidence="7" id="KW-1185">Reference proteome</keyword>
<dbReference type="EMBL" id="CAXIEN010000031">
    <property type="protein sequence ID" value="CAL1267949.1"/>
    <property type="molecule type" value="Genomic_DNA"/>
</dbReference>
<feature type="coiled-coil region" evidence="1">
    <location>
        <begin position="41"/>
        <end position="75"/>
    </location>
</feature>